<dbReference type="GO" id="GO:0005743">
    <property type="term" value="C:mitochondrial inner membrane"/>
    <property type="evidence" value="ECO:0007669"/>
    <property type="project" value="UniProtKB-ARBA"/>
</dbReference>
<keyword evidence="5" id="KW-0687">Ribonucleoprotein</keyword>
<dbReference type="EMBL" id="JBAMIC010004070">
    <property type="protein sequence ID" value="KAK7088142.1"/>
    <property type="molecule type" value="Genomic_DNA"/>
</dbReference>
<dbReference type="PANTHER" id="PTHR12899">
    <property type="entry name" value="39S RIBOSOMAL PROTEIN L18, MITOCHONDRIAL"/>
    <property type="match status" value="1"/>
</dbReference>
<dbReference type="PANTHER" id="PTHR12899:SF3">
    <property type="entry name" value="LARGE RIBOSOMAL SUBUNIT PROTEIN UL18M"/>
    <property type="match status" value="1"/>
</dbReference>
<evidence type="ECO:0000313" key="9">
    <source>
        <dbReference type="Proteomes" id="UP001374579"/>
    </source>
</evidence>
<dbReference type="GO" id="GO:0008097">
    <property type="term" value="F:5S rRNA binding"/>
    <property type="evidence" value="ECO:0007669"/>
    <property type="project" value="TreeGrafter"/>
</dbReference>
<dbReference type="AlphaFoldDB" id="A0AAN9FX98"/>
<dbReference type="FunFam" id="3.30.420.80:FF:000005">
    <property type="entry name" value="39S ribosomal protein L18, mitochondrial"/>
    <property type="match status" value="1"/>
</dbReference>
<dbReference type="GO" id="GO:0006412">
    <property type="term" value="P:translation"/>
    <property type="evidence" value="ECO:0007669"/>
    <property type="project" value="InterPro"/>
</dbReference>
<evidence type="ECO:0000256" key="3">
    <source>
        <dbReference type="ARBA" id="ARBA00022980"/>
    </source>
</evidence>
<dbReference type="Proteomes" id="UP001374579">
    <property type="component" value="Unassembled WGS sequence"/>
</dbReference>
<keyword evidence="4" id="KW-0496">Mitochondrion</keyword>
<dbReference type="CDD" id="cd00432">
    <property type="entry name" value="Ribosomal_L18_L5e"/>
    <property type="match status" value="1"/>
</dbReference>
<dbReference type="Gene3D" id="3.30.420.80">
    <property type="entry name" value="Ribosomal protein S11"/>
    <property type="match status" value="1"/>
</dbReference>
<dbReference type="GO" id="GO:1990904">
    <property type="term" value="C:ribonucleoprotein complex"/>
    <property type="evidence" value="ECO:0007669"/>
    <property type="project" value="UniProtKB-KW"/>
</dbReference>
<gene>
    <name evidence="8" type="ORF">V1264_022092</name>
</gene>
<dbReference type="InterPro" id="IPR036967">
    <property type="entry name" value="Ribosomal_uS11_sf"/>
</dbReference>
<evidence type="ECO:0000313" key="8">
    <source>
        <dbReference type="EMBL" id="KAK7088142.1"/>
    </source>
</evidence>
<evidence type="ECO:0000256" key="7">
    <source>
        <dbReference type="ARBA" id="ARBA00082661"/>
    </source>
</evidence>
<organism evidence="8 9">
    <name type="scientific">Littorina saxatilis</name>
    <dbReference type="NCBI Taxonomy" id="31220"/>
    <lineage>
        <taxon>Eukaryota</taxon>
        <taxon>Metazoa</taxon>
        <taxon>Spiralia</taxon>
        <taxon>Lophotrochozoa</taxon>
        <taxon>Mollusca</taxon>
        <taxon>Gastropoda</taxon>
        <taxon>Caenogastropoda</taxon>
        <taxon>Littorinimorpha</taxon>
        <taxon>Littorinoidea</taxon>
        <taxon>Littorinidae</taxon>
        <taxon>Littorina</taxon>
    </lineage>
</organism>
<comment type="caution">
    <text evidence="8">The sequence shown here is derived from an EMBL/GenBank/DDBJ whole genome shotgun (WGS) entry which is preliminary data.</text>
</comment>
<reference evidence="8 9" key="1">
    <citation type="submission" date="2024-02" db="EMBL/GenBank/DDBJ databases">
        <title>Chromosome-scale genome assembly of the rough periwinkle Littorina saxatilis.</title>
        <authorList>
            <person name="De Jode A."/>
            <person name="Faria R."/>
            <person name="Formenti G."/>
            <person name="Sims Y."/>
            <person name="Smith T.P."/>
            <person name="Tracey A."/>
            <person name="Wood J.M.D."/>
            <person name="Zagrodzka Z.B."/>
            <person name="Johannesson K."/>
            <person name="Butlin R.K."/>
            <person name="Leder E.H."/>
        </authorList>
    </citation>
    <scope>NUCLEOTIDE SEQUENCE [LARGE SCALE GENOMIC DNA]</scope>
    <source>
        <strain evidence="8">Snail1</strain>
        <tissue evidence="8">Muscle</tissue>
    </source>
</reference>
<proteinExistence type="inferred from homology"/>
<comment type="similarity">
    <text evidence="2">Belongs to the universal ribosomal protein uL18 family.</text>
</comment>
<evidence type="ECO:0000256" key="1">
    <source>
        <dbReference type="ARBA" id="ARBA00004173"/>
    </source>
</evidence>
<dbReference type="InterPro" id="IPR005484">
    <property type="entry name" value="Ribosomal_uL18_bac/plant/anim"/>
</dbReference>
<dbReference type="SUPFAM" id="SSF53137">
    <property type="entry name" value="Translational machinery components"/>
    <property type="match status" value="1"/>
</dbReference>
<evidence type="ECO:0000256" key="4">
    <source>
        <dbReference type="ARBA" id="ARBA00023128"/>
    </source>
</evidence>
<accession>A0AAN9FX98</accession>
<keyword evidence="3" id="KW-0689">Ribosomal protein</keyword>
<keyword evidence="9" id="KW-1185">Reference proteome</keyword>
<evidence type="ECO:0000256" key="6">
    <source>
        <dbReference type="ARBA" id="ARBA00069051"/>
    </source>
</evidence>
<dbReference type="Pfam" id="PF00861">
    <property type="entry name" value="Ribosomal_L18p"/>
    <property type="match status" value="1"/>
</dbReference>
<dbReference type="GO" id="GO:0003735">
    <property type="term" value="F:structural constituent of ribosome"/>
    <property type="evidence" value="ECO:0007669"/>
    <property type="project" value="InterPro"/>
</dbReference>
<comment type="subcellular location">
    <subcellularLocation>
        <location evidence="1">Mitochondrion</location>
    </subcellularLocation>
</comment>
<protein>
    <recommendedName>
        <fullName evidence="6">Large ribosomal subunit protein uL18m</fullName>
    </recommendedName>
    <alternativeName>
        <fullName evidence="7">39S ribosomal protein L18, mitochondrial</fullName>
    </alternativeName>
</protein>
<name>A0AAN9FX98_9CAEN</name>
<dbReference type="GO" id="GO:0005840">
    <property type="term" value="C:ribosome"/>
    <property type="evidence" value="ECO:0007669"/>
    <property type="project" value="UniProtKB-KW"/>
</dbReference>
<evidence type="ECO:0000256" key="2">
    <source>
        <dbReference type="ARBA" id="ARBA00007116"/>
    </source>
</evidence>
<sequence length="218" mass="24590">MTSCVISAALRRISPALVDTRVYSCFSVYPKAFAAGAFSTSAPVHSESPNKDYNVNPLFENRNPRNLEQMGLARKRQGWVFQSPRKDFYHRVTLERTNRHTTGRIEHFSGKTVVSVSTTEWAIRDGLYSLVDVSAAENIGRVLAQRCLECGITNVFFEEEEDQKTSEKMQAFLGGLQEVGLCLEEPAMTAPEFVPGIDHSRPNRVGEKKIWQDDYQPL</sequence>
<dbReference type="InterPro" id="IPR057268">
    <property type="entry name" value="Ribosomal_L18"/>
</dbReference>
<evidence type="ECO:0000256" key="5">
    <source>
        <dbReference type="ARBA" id="ARBA00023274"/>
    </source>
</evidence>